<evidence type="ECO:0000313" key="9">
    <source>
        <dbReference type="EMBL" id="WYJ94295.1"/>
    </source>
</evidence>
<dbReference type="GO" id="GO:0005524">
    <property type="term" value="F:ATP binding"/>
    <property type="evidence" value="ECO:0007669"/>
    <property type="project" value="UniProtKB-KW"/>
</dbReference>
<keyword evidence="6" id="KW-0423">Lactose metabolism</keyword>
<dbReference type="CDD" id="cd01164">
    <property type="entry name" value="FruK_PfkB_like"/>
    <property type="match status" value="1"/>
</dbReference>
<accession>A0A200J0X3</accession>
<dbReference type="GO" id="GO:0005829">
    <property type="term" value="C:cytosol"/>
    <property type="evidence" value="ECO:0007669"/>
    <property type="project" value="TreeGrafter"/>
</dbReference>
<comment type="similarity">
    <text evidence="6">Belongs to the carbohydrate kinase PfkB family. LacC subfamily.</text>
</comment>
<keyword evidence="5 6" id="KW-0067">ATP-binding</keyword>
<dbReference type="Pfam" id="PF00294">
    <property type="entry name" value="PfkB"/>
    <property type="match status" value="1"/>
</dbReference>
<evidence type="ECO:0000256" key="6">
    <source>
        <dbReference type="PIRNR" id="PIRNR000535"/>
    </source>
</evidence>
<evidence type="ECO:0000259" key="7">
    <source>
        <dbReference type="Pfam" id="PF00294"/>
    </source>
</evidence>
<organism evidence="8">
    <name type="scientific">Candidatus Enterococcus dunnyi</name>
    <dbReference type="NCBI Taxonomy" id="1834192"/>
    <lineage>
        <taxon>Bacteria</taxon>
        <taxon>Bacillati</taxon>
        <taxon>Bacillota</taxon>
        <taxon>Bacilli</taxon>
        <taxon>Lactobacillales</taxon>
        <taxon>Enterococcaceae</taxon>
        <taxon>Enterococcus</taxon>
    </lineage>
</organism>
<comment type="similarity">
    <text evidence="1">Belongs to the carbohydrate kinase pfkB family.</text>
</comment>
<dbReference type="InterPro" id="IPR017583">
    <property type="entry name" value="Tagatose/fructose_Pkinase"/>
</dbReference>
<dbReference type="Gene3D" id="3.40.1190.20">
    <property type="match status" value="1"/>
</dbReference>
<comment type="catalytic activity">
    <reaction evidence="6">
        <text>D-tagatofuranose 6-phosphate + ATP = D-tagatofuranose 1,6-bisphosphate + ADP + H(+)</text>
        <dbReference type="Rhea" id="RHEA:12420"/>
        <dbReference type="ChEBI" id="CHEBI:15378"/>
        <dbReference type="ChEBI" id="CHEBI:30616"/>
        <dbReference type="ChEBI" id="CHEBI:58694"/>
        <dbReference type="ChEBI" id="CHEBI:58695"/>
        <dbReference type="ChEBI" id="CHEBI:456216"/>
        <dbReference type="EC" id="2.7.1.144"/>
    </reaction>
</comment>
<evidence type="ECO:0000256" key="4">
    <source>
        <dbReference type="ARBA" id="ARBA00022777"/>
    </source>
</evidence>
<reference evidence="8" key="1">
    <citation type="submission" date="2017-05" db="EMBL/GenBank/DDBJ databases">
        <title>The Genome Sequence of Enterococcus sp. 9D6_DIV0238.</title>
        <authorList>
            <consortium name="The Broad Institute Genomics Platform"/>
            <consortium name="The Broad Institute Genomic Center for Infectious Diseases"/>
            <person name="Earl A."/>
            <person name="Manson A."/>
            <person name="Schwartman J."/>
            <person name="Gilmore M."/>
            <person name="Abouelleil A."/>
            <person name="Cao P."/>
            <person name="Chapman S."/>
            <person name="Cusick C."/>
            <person name="Shea T."/>
            <person name="Young S."/>
            <person name="Neafsey D."/>
            <person name="Nusbaum C."/>
            <person name="Birren B."/>
        </authorList>
    </citation>
    <scope>NUCLEOTIDE SEQUENCE [LARGE SCALE GENOMIC DNA]</scope>
    <source>
        <strain evidence="8">9D6_DIV0238</strain>
    </source>
</reference>
<feature type="domain" description="Carbohydrate kinase PfkB" evidence="7">
    <location>
        <begin position="14"/>
        <end position="289"/>
    </location>
</feature>
<evidence type="ECO:0000256" key="5">
    <source>
        <dbReference type="ARBA" id="ARBA00022840"/>
    </source>
</evidence>
<dbReference type="SUPFAM" id="SSF53613">
    <property type="entry name" value="Ribokinase-like"/>
    <property type="match status" value="1"/>
</dbReference>
<evidence type="ECO:0000256" key="2">
    <source>
        <dbReference type="ARBA" id="ARBA00022679"/>
    </source>
</evidence>
<dbReference type="InterPro" id="IPR002173">
    <property type="entry name" value="Carboh/pur_kinase_PfkB_CS"/>
</dbReference>
<dbReference type="Proteomes" id="UP000196151">
    <property type="component" value="Chromosome"/>
</dbReference>
<dbReference type="GO" id="GO:0005988">
    <property type="term" value="P:lactose metabolic process"/>
    <property type="evidence" value="ECO:0007669"/>
    <property type="project" value="UniProtKB-KW"/>
</dbReference>
<dbReference type="RefSeq" id="WP_087641597.1">
    <property type="nucleotide sequence ID" value="NZ_CP147246.1"/>
</dbReference>
<dbReference type="EMBL" id="CP147246">
    <property type="protein sequence ID" value="WYJ94295.1"/>
    <property type="molecule type" value="Genomic_DNA"/>
</dbReference>
<evidence type="ECO:0000313" key="10">
    <source>
        <dbReference type="Proteomes" id="UP000196151"/>
    </source>
</evidence>
<dbReference type="EC" id="2.7.1.144" evidence="6"/>
<dbReference type="AlphaFoldDB" id="A0A200J0X3"/>
<keyword evidence="10" id="KW-1185">Reference proteome</keyword>
<gene>
    <name evidence="9" type="ORF">A5889_001808</name>
    <name evidence="8" type="ORF">A5889_002493</name>
</gene>
<dbReference type="InterPro" id="IPR011611">
    <property type="entry name" value="PfkB_dom"/>
</dbReference>
<evidence type="ECO:0000256" key="3">
    <source>
        <dbReference type="ARBA" id="ARBA00022741"/>
    </source>
</evidence>
<evidence type="ECO:0000313" key="8">
    <source>
        <dbReference type="EMBL" id="OUZ30205.1"/>
    </source>
</evidence>
<comment type="pathway">
    <text evidence="6">Carbohydrate metabolism; D-tagatose 6-phosphate degradation; D-glyceraldehyde 3-phosphate and glycerone phosphate from D-tagatose 6-phosphate: step 1/2.</text>
</comment>
<dbReference type="GO" id="GO:0009024">
    <property type="term" value="F:tagatose-6-phosphate kinase activity"/>
    <property type="evidence" value="ECO:0007669"/>
    <property type="project" value="UniProtKB-EC"/>
</dbReference>
<dbReference type="PIRSF" id="PIRSF000535">
    <property type="entry name" value="1PFK/6PFK/LacC"/>
    <property type="match status" value="1"/>
</dbReference>
<dbReference type="PANTHER" id="PTHR46566:SF2">
    <property type="entry name" value="ATP-DEPENDENT 6-PHOSPHOFRUCTOKINASE ISOZYME 2"/>
    <property type="match status" value="1"/>
</dbReference>
<dbReference type="GO" id="GO:2001059">
    <property type="term" value="P:D-tagatose 6-phosphate catabolic process"/>
    <property type="evidence" value="ECO:0007669"/>
    <property type="project" value="UniProtKB-UniPathway"/>
</dbReference>
<dbReference type="PROSITE" id="PS00584">
    <property type="entry name" value="PFKB_KINASES_2"/>
    <property type="match status" value="1"/>
</dbReference>
<protein>
    <recommendedName>
        <fullName evidence="6">Tagatose-6-phosphate kinase</fullName>
        <ecNumber evidence="6">2.7.1.144</ecNumber>
    </recommendedName>
</protein>
<dbReference type="UniPathway" id="UPA00704">
    <property type="reaction ID" value="UER00715"/>
</dbReference>
<sequence>MILTVTLNPSLDSIYFTDTFILGEMNRCGNPVKVVGGKGINAGRTAAILGAEVTAIGVLAGINGEFIRSCLEQEPFFATHFFPIAGESRNAVTIMDQENNQTEIVELGPEISEETSQQVLDLVITFIKKQKKEPIIAFCGSANTKNEHLYEHYLQQLNTDTKILADISGKQLQNVLNGSAKPYFIKPNIHEFGDLLGVTLKNKQDIFSYLDHSLLKDVPFILVSCGREGAVAKFHERLFNIQIPKIETINPTGSGDATVGGIAFALDQGLSIEETLKYGMACGMSNALEQAVGYVTKENVTRLKNKIVLHEIQRN</sequence>
<dbReference type="EMBL" id="NIBQ01000003">
    <property type="protein sequence ID" value="OUZ30205.1"/>
    <property type="molecule type" value="Genomic_DNA"/>
</dbReference>
<dbReference type="NCBIfam" id="TIGR03168">
    <property type="entry name" value="1-PFK"/>
    <property type="match status" value="1"/>
</dbReference>
<reference evidence="9" key="2">
    <citation type="submission" date="2017-05" db="EMBL/GenBank/DDBJ databases">
        <authorList>
            <consortium name="The Broad Institute Genomics Platform"/>
            <consortium name="The Broad Institute Genomic Center for Infectious Diseases"/>
            <person name="Earl A."/>
            <person name="Manson A."/>
            <person name="Schwartman J."/>
            <person name="Gilmore M."/>
            <person name="Abouelleil A."/>
            <person name="Cao P."/>
            <person name="Chapman S."/>
            <person name="Cusick C."/>
            <person name="Shea T."/>
            <person name="Young S."/>
            <person name="Neafsey D."/>
            <person name="Nusbaum C."/>
            <person name="Birren B."/>
        </authorList>
    </citation>
    <scope>NUCLEOTIDE SEQUENCE</scope>
    <source>
        <strain evidence="9">9D6_DIV0238</strain>
    </source>
</reference>
<dbReference type="OrthoDB" id="9801219at2"/>
<reference evidence="9" key="3">
    <citation type="submission" date="2024-03" db="EMBL/GenBank/DDBJ databases">
        <title>The Genome Sequence of Enterococcus sp. DIV0238c.</title>
        <authorList>
            <consortium name="The Broad Institute Genomics Platform"/>
            <consortium name="The Broad Institute Microbial Omics Core"/>
            <consortium name="The Broad Institute Genomic Center for Infectious Diseases"/>
            <person name="Earl A."/>
            <person name="Manson A."/>
            <person name="Gilmore M."/>
            <person name="Schwartman J."/>
            <person name="Shea T."/>
            <person name="Abouelleil A."/>
            <person name="Cao P."/>
            <person name="Chapman S."/>
            <person name="Cusick C."/>
            <person name="Young S."/>
            <person name="Neafsey D."/>
            <person name="Nusbaum C."/>
            <person name="Birren B."/>
        </authorList>
    </citation>
    <scope>NUCLEOTIDE SEQUENCE</scope>
    <source>
        <strain evidence="9">9D6_DIV0238</strain>
    </source>
</reference>
<keyword evidence="2 6" id="KW-0808">Transferase</keyword>
<dbReference type="GO" id="GO:0008443">
    <property type="term" value="F:phosphofructokinase activity"/>
    <property type="evidence" value="ECO:0007669"/>
    <property type="project" value="TreeGrafter"/>
</dbReference>
<dbReference type="PANTHER" id="PTHR46566">
    <property type="entry name" value="1-PHOSPHOFRUCTOKINASE-RELATED"/>
    <property type="match status" value="1"/>
</dbReference>
<dbReference type="InterPro" id="IPR029056">
    <property type="entry name" value="Ribokinase-like"/>
</dbReference>
<proteinExistence type="inferred from homology"/>
<name>A0A200J0X3_9ENTE</name>
<keyword evidence="4 8" id="KW-0418">Kinase</keyword>
<evidence type="ECO:0000256" key="1">
    <source>
        <dbReference type="ARBA" id="ARBA00005380"/>
    </source>
</evidence>
<keyword evidence="3 6" id="KW-0547">Nucleotide-binding</keyword>